<dbReference type="EMBL" id="VRYZ01000009">
    <property type="protein sequence ID" value="TXS89374.1"/>
    <property type="molecule type" value="Genomic_DNA"/>
</dbReference>
<feature type="transmembrane region" description="Helical" evidence="1">
    <location>
        <begin position="325"/>
        <end position="344"/>
    </location>
</feature>
<dbReference type="InterPro" id="IPR008537">
    <property type="entry name" value="DUF819"/>
</dbReference>
<feature type="transmembrane region" description="Helical" evidence="1">
    <location>
        <begin position="90"/>
        <end position="112"/>
    </location>
</feature>
<dbReference type="PANTHER" id="PTHR34289">
    <property type="entry name" value="PROTEIN, PUTATIVE (DUF819)-RELATED"/>
    <property type="match status" value="1"/>
</dbReference>
<feature type="transmembrane region" description="Helical" evidence="1">
    <location>
        <begin position="239"/>
        <end position="259"/>
    </location>
</feature>
<accession>A0A5C8ZNP3</accession>
<feature type="transmembrane region" description="Helical" evidence="1">
    <location>
        <begin position="271"/>
        <end position="290"/>
    </location>
</feature>
<feature type="transmembrane region" description="Helical" evidence="1">
    <location>
        <begin position="6"/>
        <end position="24"/>
    </location>
</feature>
<dbReference type="Pfam" id="PF05684">
    <property type="entry name" value="DUF819"/>
    <property type="match status" value="1"/>
</dbReference>
<dbReference type="PANTHER" id="PTHR34289:SF8">
    <property type="entry name" value="DUF819 DOMAIN-CONTAINING PROTEIN"/>
    <property type="match status" value="1"/>
</dbReference>
<dbReference type="RefSeq" id="WP_148065736.1">
    <property type="nucleotide sequence ID" value="NZ_VRYZ01000009.1"/>
</dbReference>
<dbReference type="OrthoDB" id="653763at2"/>
<keyword evidence="1" id="KW-0812">Transmembrane</keyword>
<name>A0A5C8ZNP3_9GAMM</name>
<feature type="transmembrane region" description="Helical" evidence="1">
    <location>
        <begin position="159"/>
        <end position="178"/>
    </location>
</feature>
<sequence>MIDAADTFTLGAVLLACVAFSFWAERTRIGLNVGGPLIVLFLSMALANVGVIPHASGLYDTVGGLLVPLAIPLLMLRADIRRVVRDGGPLLLAFLLAVVFTVAGGVAAFYLVDLGEIGPQVAGTLVASYIGGSLNFVATAKAVGLEDPSLYSVAMSADAVGAVFFLMALMSLPALAWVRRAMPSRYLASGAAADATVTPQEEAPGEPLQLHRISLGMALSLLLCAIAQGVAAVLEADSLFILVLTLLALVVANAGGRIVRHVQYDFELGTLFMYIFFAAIGAGADIALVIETALPMLWFIGVVVVVHLLLLLAVGSVLRLDLADVMIASNACILGPAPAAALAASRGWRGLVSPGMLVGLLGYAIATFIGIALTRALG</sequence>
<feature type="transmembrane region" description="Helical" evidence="1">
    <location>
        <begin position="213"/>
        <end position="233"/>
    </location>
</feature>
<proteinExistence type="predicted"/>
<evidence type="ECO:0000313" key="2">
    <source>
        <dbReference type="EMBL" id="TXS89374.1"/>
    </source>
</evidence>
<gene>
    <name evidence="2" type="ORF">FVW59_17815</name>
</gene>
<dbReference type="Proteomes" id="UP000321933">
    <property type="component" value="Unassembled WGS sequence"/>
</dbReference>
<feature type="transmembrane region" description="Helical" evidence="1">
    <location>
        <begin position="296"/>
        <end position="318"/>
    </location>
</feature>
<evidence type="ECO:0000313" key="3">
    <source>
        <dbReference type="Proteomes" id="UP000321933"/>
    </source>
</evidence>
<comment type="caution">
    <text evidence="2">The sequence shown here is derived from an EMBL/GenBank/DDBJ whole genome shotgun (WGS) entry which is preliminary data.</text>
</comment>
<organism evidence="2 3">
    <name type="scientific">Parahaliea aestuarii</name>
    <dbReference type="NCBI Taxonomy" id="1852021"/>
    <lineage>
        <taxon>Bacteria</taxon>
        <taxon>Pseudomonadati</taxon>
        <taxon>Pseudomonadota</taxon>
        <taxon>Gammaproteobacteria</taxon>
        <taxon>Cellvibrionales</taxon>
        <taxon>Halieaceae</taxon>
        <taxon>Parahaliea</taxon>
    </lineage>
</organism>
<feature type="transmembrane region" description="Helical" evidence="1">
    <location>
        <begin position="31"/>
        <end position="52"/>
    </location>
</feature>
<feature type="transmembrane region" description="Helical" evidence="1">
    <location>
        <begin position="58"/>
        <end position="78"/>
    </location>
</feature>
<reference evidence="2 3" key="1">
    <citation type="submission" date="2019-08" db="EMBL/GenBank/DDBJ databases">
        <title>Parahaliea maris sp. nov., isolated from the surface seawater.</title>
        <authorList>
            <person name="Liu Y."/>
        </authorList>
    </citation>
    <scope>NUCLEOTIDE SEQUENCE [LARGE SCALE GENOMIC DNA]</scope>
    <source>
        <strain evidence="2 3">S2-26</strain>
    </source>
</reference>
<protein>
    <submittedName>
        <fullName evidence="2">DUF819 family protein</fullName>
    </submittedName>
</protein>
<feature type="transmembrane region" description="Helical" evidence="1">
    <location>
        <begin position="356"/>
        <end position="377"/>
    </location>
</feature>
<keyword evidence="3" id="KW-1185">Reference proteome</keyword>
<evidence type="ECO:0000256" key="1">
    <source>
        <dbReference type="SAM" id="Phobius"/>
    </source>
</evidence>
<keyword evidence="1" id="KW-0472">Membrane</keyword>
<keyword evidence="1" id="KW-1133">Transmembrane helix</keyword>
<dbReference type="AlphaFoldDB" id="A0A5C8ZNP3"/>